<keyword evidence="3" id="KW-1185">Reference proteome</keyword>
<evidence type="ECO:0000313" key="2">
    <source>
        <dbReference type="EMBL" id="KAL3803542.1"/>
    </source>
</evidence>
<dbReference type="Proteomes" id="UP001516023">
    <property type="component" value="Unassembled WGS sequence"/>
</dbReference>
<name>A0ABD3QTR5_9STRA</name>
<evidence type="ECO:0000313" key="3">
    <source>
        <dbReference type="Proteomes" id="UP001516023"/>
    </source>
</evidence>
<evidence type="ECO:0000256" key="1">
    <source>
        <dbReference type="SAM" id="MobiDB-lite"/>
    </source>
</evidence>
<dbReference type="AlphaFoldDB" id="A0ABD3QTR5"/>
<sequence>MSTPNSILTLDGKSDQLVKEVGLDIAAHNNLVGSSHATISAGGALQEDVSNLTSNVSKHNKSIKEHGLNIVAYENPVRSNDGTSTGALSADRLRMARPRVLESMMLKRSPDSKVDQPDSVPVHSKRNGF</sequence>
<organism evidence="2 3">
    <name type="scientific">Cyclotella cryptica</name>
    <dbReference type="NCBI Taxonomy" id="29204"/>
    <lineage>
        <taxon>Eukaryota</taxon>
        <taxon>Sar</taxon>
        <taxon>Stramenopiles</taxon>
        <taxon>Ochrophyta</taxon>
        <taxon>Bacillariophyta</taxon>
        <taxon>Coscinodiscophyceae</taxon>
        <taxon>Thalassiosirophycidae</taxon>
        <taxon>Stephanodiscales</taxon>
        <taxon>Stephanodiscaceae</taxon>
        <taxon>Cyclotella</taxon>
    </lineage>
</organism>
<reference evidence="2 3" key="1">
    <citation type="journal article" date="2020" name="G3 (Bethesda)">
        <title>Improved Reference Genome for Cyclotella cryptica CCMP332, a Model for Cell Wall Morphogenesis, Salinity Adaptation, and Lipid Production in Diatoms (Bacillariophyta).</title>
        <authorList>
            <person name="Roberts W.R."/>
            <person name="Downey K.M."/>
            <person name="Ruck E.C."/>
            <person name="Traller J.C."/>
            <person name="Alverson A.J."/>
        </authorList>
    </citation>
    <scope>NUCLEOTIDE SEQUENCE [LARGE SCALE GENOMIC DNA]</scope>
    <source>
        <strain evidence="2 3">CCMP332</strain>
    </source>
</reference>
<proteinExistence type="predicted"/>
<protein>
    <submittedName>
        <fullName evidence="2">Uncharacterized protein</fullName>
    </submittedName>
</protein>
<comment type="caution">
    <text evidence="2">The sequence shown here is derived from an EMBL/GenBank/DDBJ whole genome shotgun (WGS) entry which is preliminary data.</text>
</comment>
<gene>
    <name evidence="2" type="ORF">HJC23_014090</name>
</gene>
<dbReference type="EMBL" id="JABMIG020000013">
    <property type="protein sequence ID" value="KAL3803542.1"/>
    <property type="molecule type" value="Genomic_DNA"/>
</dbReference>
<feature type="region of interest" description="Disordered" evidence="1">
    <location>
        <begin position="105"/>
        <end position="129"/>
    </location>
</feature>
<accession>A0ABD3QTR5</accession>